<dbReference type="PROSITE" id="PS50294">
    <property type="entry name" value="WD_REPEATS_REGION"/>
    <property type="match status" value="1"/>
</dbReference>
<dbReference type="GO" id="GO:0006364">
    <property type="term" value="P:rRNA processing"/>
    <property type="evidence" value="ECO:0007669"/>
    <property type="project" value="UniProtKB-UniRule"/>
</dbReference>
<comment type="function">
    <text evidence="1 6">Component of the RIX1 complex required for processing of ITS2 sequences from 35S pre-rRNA.</text>
</comment>
<evidence type="ECO:0000256" key="6">
    <source>
        <dbReference type="RuleBase" id="RU369067"/>
    </source>
</evidence>
<feature type="compositionally biased region" description="Basic and acidic residues" evidence="7">
    <location>
        <begin position="542"/>
        <end position="577"/>
    </location>
</feature>
<dbReference type="AlphaFoldDB" id="A0A5N6H1G4"/>
<name>A0A5N6H1G4_ASPFL</name>
<evidence type="ECO:0000256" key="3">
    <source>
        <dbReference type="ARBA" id="ARBA00022574"/>
    </source>
</evidence>
<evidence type="ECO:0000256" key="5">
    <source>
        <dbReference type="PROSITE-ProRule" id="PRU00221"/>
    </source>
</evidence>
<dbReference type="GO" id="GO:0005656">
    <property type="term" value="C:nuclear pre-replicative complex"/>
    <property type="evidence" value="ECO:0007669"/>
    <property type="project" value="TreeGrafter"/>
</dbReference>
<feature type="repeat" description="WD" evidence="5">
    <location>
        <begin position="196"/>
        <end position="240"/>
    </location>
</feature>
<dbReference type="PROSITE" id="PS50082">
    <property type="entry name" value="WD_REPEATS_2"/>
    <property type="match status" value="2"/>
</dbReference>
<dbReference type="InterPro" id="IPR045227">
    <property type="entry name" value="WDR18/Ipi3/RID3"/>
</dbReference>
<keyword evidence="3 5" id="KW-0853">WD repeat</keyword>
<accession>A0A5N6H1G4</accession>
<proteinExistence type="inferred from homology"/>
<dbReference type="PANTHER" id="PTHR18763:SF0">
    <property type="entry name" value="WD REPEAT-CONTAINING PROTEIN 18"/>
    <property type="match status" value="1"/>
</dbReference>
<feature type="region of interest" description="Disordered" evidence="7">
    <location>
        <begin position="542"/>
        <end position="593"/>
    </location>
</feature>
<dbReference type="SMART" id="SM00320">
    <property type="entry name" value="WD40"/>
    <property type="match status" value="6"/>
</dbReference>
<feature type="chain" id="PRO_5024921467" description="Pre-rRNA-processing protein IPI3" evidence="8">
    <location>
        <begin position="27"/>
        <end position="593"/>
    </location>
</feature>
<dbReference type="FunFam" id="2.130.10.10:FF:000982">
    <property type="entry name" value="Ribosomal assembly complex component Ipi3"/>
    <property type="match status" value="1"/>
</dbReference>
<comment type="subunit">
    <text evidence="6">Component of the RIX1 complex, composed of IPI1, RIX1/IPI2 and IPI3 in a 1:2:2 stoichiometry. The complex interacts (via RIX1) with MDN1 (via its hexameric AAA ATPase ring) and the pre-60S ribosome particles.</text>
</comment>
<dbReference type="FunFam" id="2.130.10.10:FF:000929">
    <property type="entry name" value="Ribosomal assembly complex component Ipi3"/>
    <property type="match status" value="1"/>
</dbReference>
<comment type="subcellular location">
    <subcellularLocation>
        <location evidence="6">Nucleus</location>
    </subcellularLocation>
</comment>
<keyword evidence="8" id="KW-0732">Signal</keyword>
<dbReference type="GO" id="GO:0006261">
    <property type="term" value="P:DNA-templated DNA replication"/>
    <property type="evidence" value="ECO:0007669"/>
    <property type="project" value="TreeGrafter"/>
</dbReference>
<dbReference type="GO" id="GO:0120330">
    <property type="term" value="C:rixosome complex"/>
    <property type="evidence" value="ECO:0007669"/>
    <property type="project" value="UniProtKB-UniRule"/>
</dbReference>
<dbReference type="InterPro" id="IPR001680">
    <property type="entry name" value="WD40_rpt"/>
</dbReference>
<dbReference type="Proteomes" id="UP000325434">
    <property type="component" value="Unassembled WGS sequence"/>
</dbReference>
<dbReference type="Pfam" id="PF00400">
    <property type="entry name" value="WD40"/>
    <property type="match status" value="2"/>
</dbReference>
<evidence type="ECO:0000256" key="4">
    <source>
        <dbReference type="ARBA" id="ARBA00022737"/>
    </source>
</evidence>
<dbReference type="VEuPathDB" id="FungiDB:AFLA_010320"/>
<gene>
    <name evidence="9" type="ORF">BDV35DRAFT_403555</name>
</gene>
<evidence type="ECO:0000256" key="8">
    <source>
        <dbReference type="SAM" id="SignalP"/>
    </source>
</evidence>
<organism evidence="9">
    <name type="scientific">Aspergillus flavus</name>
    <dbReference type="NCBI Taxonomy" id="5059"/>
    <lineage>
        <taxon>Eukaryota</taxon>
        <taxon>Fungi</taxon>
        <taxon>Dikarya</taxon>
        <taxon>Ascomycota</taxon>
        <taxon>Pezizomycotina</taxon>
        <taxon>Eurotiomycetes</taxon>
        <taxon>Eurotiomycetidae</taxon>
        <taxon>Eurotiales</taxon>
        <taxon>Aspergillaceae</taxon>
        <taxon>Aspergillus</taxon>
        <taxon>Aspergillus subgen. Circumdati</taxon>
    </lineage>
</organism>
<evidence type="ECO:0000313" key="9">
    <source>
        <dbReference type="EMBL" id="KAB8248362.1"/>
    </source>
</evidence>
<keyword evidence="6" id="KW-0698">rRNA processing</keyword>
<comment type="similarity">
    <text evidence="2 6">Belongs to the WD repeat IPI3/WDR18 family.</text>
</comment>
<dbReference type="InterPro" id="IPR015943">
    <property type="entry name" value="WD40/YVTN_repeat-like_dom_sf"/>
</dbReference>
<sequence>MTSMCKASNALVMLSECFIAATLTSGKAPASASLRDVGICVHEFQPSPNLRSTFKKSSTPTNCLAVSPSHVYAAQAEKAIVHVYSREKGNQEAVIPFPERIRSLAIAGSKNGDVLVLGTEGGRLILWETCTGRQVATTASHLSPVTSLVVDPSDNFILSGSSDASIHVWPLVDILSFTKIPSGRDRQPPNSPIRTFSNHRAAITSLAVGHSSGRYNIAVSTAQDNTAIAWDYHTGRVLRTFLLPSSAVSLTLDPVDRAFYVGYEDGSIQSVDLYKAQSFQHPLHDPSLQSTPAQPSAEEKWSPPSADCGAAQSLSLSYDGMTLLSGHQNGKVLSWNVGRKKYATTVADYTHPVTNLHMLPLAGLPNPGQDLKRVAHTIVKPRYDSSLSESSQAAGAVPADYTFSTHLLNSTSSKPAAARNLDGSDRTNQFTEAFTSAVFPNSMIEEGLAELAAFNQPGGSTAQGSPMMTQATNYEDLAAKDSQIASLESELAALKKKTTANEAARQLTTDEVTKLRSDLANLNDYVNGLHQKQDQAQREKVLRQARKEERETRKREAWFKAEKKGKKGDAVVRRMEAEEAMQTSDSDDQSSDE</sequence>
<keyword evidence="6" id="KW-0539">Nucleus</keyword>
<feature type="region of interest" description="Disordered" evidence="7">
    <location>
        <begin position="282"/>
        <end position="305"/>
    </location>
</feature>
<dbReference type="EMBL" id="ML734580">
    <property type="protein sequence ID" value="KAB8248362.1"/>
    <property type="molecule type" value="Genomic_DNA"/>
</dbReference>
<evidence type="ECO:0000256" key="7">
    <source>
        <dbReference type="SAM" id="MobiDB-lite"/>
    </source>
</evidence>
<dbReference type="SUPFAM" id="SSF50978">
    <property type="entry name" value="WD40 repeat-like"/>
    <property type="match status" value="1"/>
</dbReference>
<feature type="repeat" description="WD" evidence="5">
    <location>
        <begin position="138"/>
        <end position="169"/>
    </location>
</feature>
<dbReference type="InterPro" id="IPR036322">
    <property type="entry name" value="WD40_repeat_dom_sf"/>
</dbReference>
<evidence type="ECO:0000256" key="2">
    <source>
        <dbReference type="ARBA" id="ARBA00010143"/>
    </source>
</evidence>
<dbReference type="Gene3D" id="2.130.10.10">
    <property type="entry name" value="YVTN repeat-like/Quinoprotein amine dehydrogenase"/>
    <property type="match status" value="2"/>
</dbReference>
<feature type="signal peptide" evidence="8">
    <location>
        <begin position="1"/>
        <end position="26"/>
    </location>
</feature>
<dbReference type="VEuPathDB" id="FungiDB:F9C07_11812"/>
<keyword evidence="4" id="KW-0677">Repeat</keyword>
<protein>
    <recommendedName>
        <fullName evidence="6">Pre-rRNA-processing protein IPI3</fullName>
    </recommendedName>
</protein>
<reference evidence="9" key="1">
    <citation type="submission" date="2019-04" db="EMBL/GenBank/DDBJ databases">
        <title>Friends and foes A comparative genomics study of 23 Aspergillus species from section Flavi.</title>
        <authorList>
            <consortium name="DOE Joint Genome Institute"/>
            <person name="Kjaerbolling I."/>
            <person name="Vesth T."/>
            <person name="Frisvad J.C."/>
            <person name="Nybo J.L."/>
            <person name="Theobald S."/>
            <person name="Kildgaard S."/>
            <person name="Isbrandt T."/>
            <person name="Kuo A."/>
            <person name="Sato A."/>
            <person name="Lyhne E.K."/>
            <person name="Kogle M.E."/>
            <person name="Wiebenga A."/>
            <person name="Kun R.S."/>
            <person name="Lubbers R.J."/>
            <person name="Makela M.R."/>
            <person name="Barry K."/>
            <person name="Chovatia M."/>
            <person name="Clum A."/>
            <person name="Daum C."/>
            <person name="Haridas S."/>
            <person name="He G."/>
            <person name="LaButti K."/>
            <person name="Lipzen A."/>
            <person name="Mondo S."/>
            <person name="Riley R."/>
            <person name="Salamov A."/>
            <person name="Simmons B.A."/>
            <person name="Magnuson J.K."/>
            <person name="Henrissat B."/>
            <person name="Mortensen U.H."/>
            <person name="Larsen T.O."/>
            <person name="Devries R.P."/>
            <person name="Grigoriev I.V."/>
            <person name="Machida M."/>
            <person name="Baker S.E."/>
            <person name="Andersen M.R."/>
        </authorList>
    </citation>
    <scope>NUCLEOTIDE SEQUENCE [LARGE SCALE GENOMIC DNA]</scope>
    <source>
        <strain evidence="9">CBS 121.62</strain>
    </source>
</reference>
<dbReference type="PANTHER" id="PTHR18763">
    <property type="entry name" value="WD-REPEAT PROTEIN 18"/>
    <property type="match status" value="1"/>
</dbReference>
<evidence type="ECO:0000256" key="1">
    <source>
        <dbReference type="ARBA" id="ARBA00002355"/>
    </source>
</evidence>